<feature type="compositionally biased region" description="Polar residues" evidence="1">
    <location>
        <begin position="29"/>
        <end position="47"/>
    </location>
</feature>
<organism evidence="4">
    <name type="scientific">Anisakis simplex</name>
    <name type="common">Herring worm</name>
    <dbReference type="NCBI Taxonomy" id="6269"/>
    <lineage>
        <taxon>Eukaryota</taxon>
        <taxon>Metazoa</taxon>
        <taxon>Ecdysozoa</taxon>
        <taxon>Nematoda</taxon>
        <taxon>Chromadorea</taxon>
        <taxon>Rhabditida</taxon>
        <taxon>Spirurina</taxon>
        <taxon>Ascaridomorpha</taxon>
        <taxon>Ascaridoidea</taxon>
        <taxon>Anisakidae</taxon>
        <taxon>Anisakis</taxon>
        <taxon>Anisakis simplex complex</taxon>
    </lineage>
</organism>
<feature type="region of interest" description="Disordered" evidence="1">
    <location>
        <begin position="1"/>
        <end position="77"/>
    </location>
</feature>
<dbReference type="WBParaSite" id="ASIM_0000867201-mRNA-1">
    <property type="protein sequence ID" value="ASIM_0000867201-mRNA-1"/>
    <property type="gene ID" value="ASIM_0000867201"/>
</dbReference>
<name>A0A0M3JLZ1_ANISI</name>
<dbReference type="Proteomes" id="UP000267096">
    <property type="component" value="Unassembled WGS sequence"/>
</dbReference>
<reference evidence="2 3" key="2">
    <citation type="submission" date="2018-11" db="EMBL/GenBank/DDBJ databases">
        <authorList>
            <consortium name="Pathogen Informatics"/>
        </authorList>
    </citation>
    <scope>NUCLEOTIDE SEQUENCE [LARGE SCALE GENOMIC DNA]</scope>
</reference>
<reference evidence="4" key="1">
    <citation type="submission" date="2017-02" db="UniProtKB">
        <authorList>
            <consortium name="WormBaseParasite"/>
        </authorList>
    </citation>
    <scope>IDENTIFICATION</scope>
</reference>
<evidence type="ECO:0000313" key="3">
    <source>
        <dbReference type="Proteomes" id="UP000267096"/>
    </source>
</evidence>
<keyword evidence="3" id="KW-1185">Reference proteome</keyword>
<evidence type="ECO:0000313" key="4">
    <source>
        <dbReference type="WBParaSite" id="ASIM_0000867201-mRNA-1"/>
    </source>
</evidence>
<accession>A0A0M3JLZ1</accession>
<evidence type="ECO:0000313" key="2">
    <source>
        <dbReference type="EMBL" id="VDK31844.1"/>
    </source>
</evidence>
<feature type="compositionally biased region" description="Low complexity" evidence="1">
    <location>
        <begin position="48"/>
        <end position="67"/>
    </location>
</feature>
<dbReference type="AlphaFoldDB" id="A0A0M3JLZ1"/>
<protein>
    <submittedName>
        <fullName evidence="2 4">Uncharacterized protein</fullName>
    </submittedName>
</protein>
<evidence type="ECO:0000256" key="1">
    <source>
        <dbReference type="SAM" id="MobiDB-lite"/>
    </source>
</evidence>
<gene>
    <name evidence="2" type="ORF">ASIM_LOCUS8428</name>
</gene>
<sequence>MGRSARGSPMRKWMSHVDVKDSSGSSSSITLNNGSKTNLAQSRSNLHTNNAASSIASSTTNLNNSSLHKAKSSLCVV</sequence>
<proteinExistence type="predicted"/>
<dbReference type="EMBL" id="UYRR01022797">
    <property type="protein sequence ID" value="VDK31844.1"/>
    <property type="molecule type" value="Genomic_DNA"/>
</dbReference>